<reference evidence="8" key="1">
    <citation type="submission" date="2022-08" db="EMBL/GenBank/DDBJ databases">
        <title>Nisaea acidiphila sp. nov., isolated from a marine algal debris and emended description of the genus Nisaea Urios et al. 2008.</title>
        <authorList>
            <person name="Kwon K."/>
        </authorList>
    </citation>
    <scope>NUCLEOTIDE SEQUENCE</scope>
    <source>
        <strain evidence="8">MEBiC11861</strain>
    </source>
</reference>
<dbReference type="InterPro" id="IPR050248">
    <property type="entry name" value="Polysacc_deacetylase_ArnD"/>
</dbReference>
<comment type="similarity">
    <text evidence="2">Belongs to the polysaccharide deacetylase family.</text>
</comment>
<feature type="domain" description="NodB homology" evidence="7">
    <location>
        <begin position="2"/>
        <end position="189"/>
    </location>
</feature>
<evidence type="ECO:0000313" key="9">
    <source>
        <dbReference type="Proteomes" id="UP001060336"/>
    </source>
</evidence>
<dbReference type="Proteomes" id="UP001060336">
    <property type="component" value="Chromosome"/>
</dbReference>
<sequence length="216" mass="23835">MLDLTLTFDNGPEPEVTPLVLDILARHGLKTTFFVVGEKLEEPARLDLARRAYADGHRIGNHTFTHTIPLGQMEDSAAAVEELRRTDALVARTGETRKLFRPFGGGGKLGPHLMSPSVVDFLHDRGYSCVLWNAIPRDWADPEGWVETALQQIAAQDHTLIVLHDLPTGAMDRLEEFLDRAEAAGVTFREDYPEECVPMLAGKDVVPLDPFVAAVA</sequence>
<dbReference type="PANTHER" id="PTHR10587">
    <property type="entry name" value="GLYCOSYL TRANSFERASE-RELATED"/>
    <property type="match status" value="1"/>
</dbReference>
<protein>
    <recommendedName>
        <fullName evidence="3">Chitooligosaccharide deacetylase</fullName>
    </recommendedName>
    <alternativeName>
        <fullName evidence="6">Nodulation protein B</fullName>
    </alternativeName>
</protein>
<name>A0A9J7AWU5_9PROT</name>
<accession>A0A9J7AWU5</accession>
<dbReference type="GO" id="GO:0005975">
    <property type="term" value="P:carbohydrate metabolic process"/>
    <property type="evidence" value="ECO:0007669"/>
    <property type="project" value="InterPro"/>
</dbReference>
<comment type="function">
    <text evidence="1">Is involved in generating a small heat-stable compound (Nod), an acylated oligomer of N-acetylglucosamine, that stimulates mitosis in various plant protoplasts.</text>
</comment>
<dbReference type="PROSITE" id="PS51677">
    <property type="entry name" value="NODB"/>
    <property type="match status" value="1"/>
</dbReference>
<dbReference type="KEGG" id="naci:NUH88_03270"/>
<dbReference type="Gene3D" id="3.20.20.370">
    <property type="entry name" value="Glycoside hydrolase/deacetylase"/>
    <property type="match status" value="1"/>
</dbReference>
<dbReference type="PANTHER" id="PTHR10587:SF133">
    <property type="entry name" value="CHITIN DEACETYLASE 1-RELATED"/>
    <property type="match status" value="1"/>
</dbReference>
<evidence type="ECO:0000256" key="2">
    <source>
        <dbReference type="ARBA" id="ARBA00010973"/>
    </source>
</evidence>
<evidence type="ECO:0000256" key="4">
    <source>
        <dbReference type="ARBA" id="ARBA00022723"/>
    </source>
</evidence>
<evidence type="ECO:0000256" key="3">
    <source>
        <dbReference type="ARBA" id="ARBA00020071"/>
    </source>
</evidence>
<dbReference type="EMBL" id="CP102480">
    <property type="protein sequence ID" value="UUX50724.1"/>
    <property type="molecule type" value="Genomic_DNA"/>
</dbReference>
<dbReference type="SUPFAM" id="SSF88713">
    <property type="entry name" value="Glycoside hydrolase/deacetylase"/>
    <property type="match status" value="1"/>
</dbReference>
<evidence type="ECO:0000256" key="5">
    <source>
        <dbReference type="ARBA" id="ARBA00022801"/>
    </source>
</evidence>
<evidence type="ECO:0000313" key="8">
    <source>
        <dbReference type="EMBL" id="UUX50724.1"/>
    </source>
</evidence>
<dbReference type="CDD" id="cd10917">
    <property type="entry name" value="CE4_NodB_like_6s_7s"/>
    <property type="match status" value="1"/>
</dbReference>
<dbReference type="GO" id="GO:0016020">
    <property type="term" value="C:membrane"/>
    <property type="evidence" value="ECO:0007669"/>
    <property type="project" value="TreeGrafter"/>
</dbReference>
<evidence type="ECO:0000259" key="7">
    <source>
        <dbReference type="PROSITE" id="PS51677"/>
    </source>
</evidence>
<evidence type="ECO:0000256" key="1">
    <source>
        <dbReference type="ARBA" id="ARBA00003236"/>
    </source>
</evidence>
<dbReference type="GO" id="GO:0046872">
    <property type="term" value="F:metal ion binding"/>
    <property type="evidence" value="ECO:0007669"/>
    <property type="project" value="UniProtKB-KW"/>
</dbReference>
<keyword evidence="4" id="KW-0479">Metal-binding</keyword>
<dbReference type="InterPro" id="IPR011330">
    <property type="entry name" value="Glyco_hydro/deAcase_b/a-brl"/>
</dbReference>
<evidence type="ECO:0000256" key="6">
    <source>
        <dbReference type="ARBA" id="ARBA00032976"/>
    </source>
</evidence>
<organism evidence="8 9">
    <name type="scientific">Nisaea acidiphila</name>
    <dbReference type="NCBI Taxonomy" id="1862145"/>
    <lineage>
        <taxon>Bacteria</taxon>
        <taxon>Pseudomonadati</taxon>
        <taxon>Pseudomonadota</taxon>
        <taxon>Alphaproteobacteria</taxon>
        <taxon>Rhodospirillales</taxon>
        <taxon>Thalassobaculaceae</taxon>
        <taxon>Nisaea</taxon>
    </lineage>
</organism>
<keyword evidence="9" id="KW-1185">Reference proteome</keyword>
<dbReference type="InterPro" id="IPR002509">
    <property type="entry name" value="NODB_dom"/>
</dbReference>
<dbReference type="AlphaFoldDB" id="A0A9J7AWU5"/>
<dbReference type="GO" id="GO:0016810">
    <property type="term" value="F:hydrolase activity, acting on carbon-nitrogen (but not peptide) bonds"/>
    <property type="evidence" value="ECO:0007669"/>
    <property type="project" value="InterPro"/>
</dbReference>
<dbReference type="Pfam" id="PF01522">
    <property type="entry name" value="Polysacc_deac_1"/>
    <property type="match status" value="1"/>
</dbReference>
<keyword evidence="5" id="KW-0378">Hydrolase</keyword>
<dbReference type="RefSeq" id="WP_257769948.1">
    <property type="nucleotide sequence ID" value="NZ_CP102480.1"/>
</dbReference>
<gene>
    <name evidence="8" type="ORF">NUH88_03270</name>
</gene>
<proteinExistence type="inferred from homology"/>